<gene>
    <name evidence="2" type="ORF">DPM19_13815</name>
</gene>
<proteinExistence type="predicted"/>
<dbReference type="OrthoDB" id="3482778at2"/>
<dbReference type="Proteomes" id="UP000251891">
    <property type="component" value="Unassembled WGS sequence"/>
</dbReference>
<dbReference type="InterPro" id="IPR007278">
    <property type="entry name" value="DUF397"/>
</dbReference>
<dbReference type="EMBL" id="QLYX01000005">
    <property type="protein sequence ID" value="RAY14803.1"/>
    <property type="molecule type" value="Genomic_DNA"/>
</dbReference>
<name>A0A365H961_9ACTN</name>
<dbReference type="Pfam" id="PF04149">
    <property type="entry name" value="DUF397"/>
    <property type="match status" value="1"/>
</dbReference>
<dbReference type="AlphaFoldDB" id="A0A365H961"/>
<reference evidence="2 3" key="1">
    <citation type="submission" date="2018-06" db="EMBL/GenBank/DDBJ databases">
        <title>Actinomadura craniellae sp. nov. isolated from marine sponge Craniella sp.</title>
        <authorList>
            <person name="Li L."/>
            <person name="Xu Q.H."/>
            <person name="Lin H.W."/>
            <person name="Lu Y.H."/>
        </authorList>
    </citation>
    <scope>NUCLEOTIDE SEQUENCE [LARGE SCALE GENOMIC DNA]</scope>
    <source>
        <strain evidence="2 3">LHW63021</strain>
    </source>
</reference>
<protein>
    <submittedName>
        <fullName evidence="2">DUF397 domain-containing protein</fullName>
    </submittedName>
</protein>
<evidence type="ECO:0000313" key="2">
    <source>
        <dbReference type="EMBL" id="RAY14803.1"/>
    </source>
</evidence>
<accession>A0A365H961</accession>
<sequence>MSESAHWRKSTRSGTQQGNCVEVANLNGTIGIRDSKNPNAGHLTLTPNTFHTLLNRIRSDEKAR</sequence>
<organism evidence="2 3">
    <name type="scientific">Actinomadura craniellae</name>
    <dbReference type="NCBI Taxonomy" id="2231787"/>
    <lineage>
        <taxon>Bacteria</taxon>
        <taxon>Bacillati</taxon>
        <taxon>Actinomycetota</taxon>
        <taxon>Actinomycetes</taxon>
        <taxon>Streptosporangiales</taxon>
        <taxon>Thermomonosporaceae</taxon>
        <taxon>Actinomadura</taxon>
    </lineage>
</organism>
<evidence type="ECO:0000313" key="3">
    <source>
        <dbReference type="Proteomes" id="UP000251891"/>
    </source>
</evidence>
<dbReference type="RefSeq" id="WP_111867146.1">
    <property type="nucleotide sequence ID" value="NZ_QLYX01000005.1"/>
</dbReference>
<evidence type="ECO:0000259" key="1">
    <source>
        <dbReference type="Pfam" id="PF04149"/>
    </source>
</evidence>
<keyword evidence="3" id="KW-1185">Reference proteome</keyword>
<comment type="caution">
    <text evidence="2">The sequence shown here is derived from an EMBL/GenBank/DDBJ whole genome shotgun (WGS) entry which is preliminary data.</text>
</comment>
<feature type="domain" description="DUF397" evidence="1">
    <location>
        <begin position="5"/>
        <end position="58"/>
    </location>
</feature>